<dbReference type="InterPro" id="IPR024072">
    <property type="entry name" value="DHFR-like_dom_sf"/>
</dbReference>
<evidence type="ECO:0000313" key="2">
    <source>
        <dbReference type="EMBL" id="NYD29012.1"/>
    </source>
</evidence>
<evidence type="ECO:0000313" key="3">
    <source>
        <dbReference type="Proteomes" id="UP000582231"/>
    </source>
</evidence>
<dbReference type="Proteomes" id="UP000582231">
    <property type="component" value="Unassembled WGS sequence"/>
</dbReference>
<feature type="domain" description="Bacterial bifunctional deaminase-reductase C-terminal" evidence="1">
    <location>
        <begin position="2"/>
        <end position="180"/>
    </location>
</feature>
<dbReference type="PANTHER" id="PTHR38011">
    <property type="entry name" value="DIHYDROFOLATE REDUCTASE FAMILY PROTEIN (AFU_ORTHOLOGUE AFUA_8G06820)"/>
    <property type="match status" value="1"/>
</dbReference>
<comment type="caution">
    <text evidence="2">The sequence shown here is derived from an EMBL/GenBank/DDBJ whole genome shotgun (WGS) entry which is preliminary data.</text>
</comment>
<sequence length="187" mass="20628">MRKVTYSMGVSLDGFVIGPDGEFAWTAPDEEVFGFSTEEVAGVGVHLLGRRLYEAMLVWETVDEMPGLGFSTGEFARRWRRIPKVVFSTTLAEVEGNARLLPGGLVDEVERLRAEPGEGDIAVGGADLAAQLLDAGLVDEFRIRVYPVLVGGGTPYFLRDERRVDLELVETRTFGCGVVFLHHRVVR</sequence>
<organism evidence="2 3">
    <name type="scientific">Nocardioides kongjuensis</name>
    <dbReference type="NCBI Taxonomy" id="349522"/>
    <lineage>
        <taxon>Bacteria</taxon>
        <taxon>Bacillati</taxon>
        <taxon>Actinomycetota</taxon>
        <taxon>Actinomycetes</taxon>
        <taxon>Propionibacteriales</taxon>
        <taxon>Nocardioidaceae</taxon>
        <taxon>Nocardioides</taxon>
    </lineage>
</organism>
<gene>
    <name evidence="2" type="ORF">BJ958_000558</name>
</gene>
<dbReference type="Pfam" id="PF01872">
    <property type="entry name" value="RibD_C"/>
    <property type="match status" value="1"/>
</dbReference>
<dbReference type="SUPFAM" id="SSF53597">
    <property type="entry name" value="Dihydrofolate reductase-like"/>
    <property type="match status" value="1"/>
</dbReference>
<dbReference type="PANTHER" id="PTHR38011:SF11">
    <property type="entry name" value="2,5-DIAMINO-6-RIBOSYLAMINO-4(3H)-PYRIMIDINONE 5'-PHOSPHATE REDUCTASE"/>
    <property type="match status" value="1"/>
</dbReference>
<dbReference type="AlphaFoldDB" id="A0A852RQV9"/>
<reference evidence="2 3" key="1">
    <citation type="submission" date="2020-07" db="EMBL/GenBank/DDBJ databases">
        <title>Sequencing the genomes of 1000 actinobacteria strains.</title>
        <authorList>
            <person name="Klenk H.-P."/>
        </authorList>
    </citation>
    <scope>NUCLEOTIDE SEQUENCE [LARGE SCALE GENOMIC DNA]</scope>
    <source>
        <strain evidence="2 3">DSM 19082</strain>
    </source>
</reference>
<dbReference type="Gene3D" id="3.40.430.10">
    <property type="entry name" value="Dihydrofolate Reductase, subunit A"/>
    <property type="match status" value="1"/>
</dbReference>
<proteinExistence type="predicted"/>
<dbReference type="InterPro" id="IPR002734">
    <property type="entry name" value="RibDG_C"/>
</dbReference>
<dbReference type="EMBL" id="JACCBF010000001">
    <property type="protein sequence ID" value="NYD29012.1"/>
    <property type="molecule type" value="Genomic_DNA"/>
</dbReference>
<keyword evidence="3" id="KW-1185">Reference proteome</keyword>
<dbReference type="GO" id="GO:0009231">
    <property type="term" value="P:riboflavin biosynthetic process"/>
    <property type="evidence" value="ECO:0007669"/>
    <property type="project" value="InterPro"/>
</dbReference>
<evidence type="ECO:0000259" key="1">
    <source>
        <dbReference type="Pfam" id="PF01872"/>
    </source>
</evidence>
<accession>A0A852RQV9</accession>
<dbReference type="RefSeq" id="WP_179725346.1">
    <property type="nucleotide sequence ID" value="NZ_BAABEF010000001.1"/>
</dbReference>
<name>A0A852RQV9_9ACTN</name>
<dbReference type="InterPro" id="IPR050765">
    <property type="entry name" value="Riboflavin_Biosynth_HTPR"/>
</dbReference>
<protein>
    <submittedName>
        <fullName evidence="2">Dihydrofolate reductase</fullName>
    </submittedName>
</protein>
<dbReference type="GO" id="GO:0008703">
    <property type="term" value="F:5-amino-6-(5-phosphoribosylamino)uracil reductase activity"/>
    <property type="evidence" value="ECO:0007669"/>
    <property type="project" value="InterPro"/>
</dbReference>